<dbReference type="InterPro" id="IPR036163">
    <property type="entry name" value="HMA_dom_sf"/>
</dbReference>
<dbReference type="InterPro" id="IPR017969">
    <property type="entry name" value="Heavy-metal-associated_CS"/>
</dbReference>
<evidence type="ECO:0000313" key="8">
    <source>
        <dbReference type="Proteomes" id="UP000248291"/>
    </source>
</evidence>
<dbReference type="CDD" id="cd00371">
    <property type="entry name" value="HMA"/>
    <property type="match status" value="1"/>
</dbReference>
<feature type="domain" description="HMA" evidence="2">
    <location>
        <begin position="1"/>
        <end position="63"/>
    </location>
</feature>
<evidence type="ECO:0000313" key="6">
    <source>
        <dbReference type="Proteomes" id="UP000230024"/>
    </source>
</evidence>
<proteinExistence type="predicted"/>
<dbReference type="Pfam" id="PF00403">
    <property type="entry name" value="HMA"/>
    <property type="match status" value="1"/>
</dbReference>
<evidence type="ECO:0000313" key="5">
    <source>
        <dbReference type="EMBL" id="GBH14887.1"/>
    </source>
</evidence>
<evidence type="ECO:0000313" key="4">
    <source>
        <dbReference type="EMBL" id="GBH07367.1"/>
    </source>
</evidence>
<reference evidence="4 7" key="2">
    <citation type="submission" date="2018-04" db="EMBL/GenBank/DDBJ databases">
        <title>Draft genome sequence of Pseudomonas syringae pv. actinidiae biovar 1 strains isolated from kiwifruit in Kagawa prefecture.</title>
        <authorList>
            <person name="Tabuchi M."/>
            <person name="Saito M."/>
            <person name="Fujiwara S."/>
            <person name="Sasa N."/>
            <person name="Akimitsu K."/>
            <person name="Gomi K."/>
            <person name="Konishi-Sugita S."/>
            <person name="Hamano K."/>
            <person name="Kataoka I."/>
        </authorList>
    </citation>
    <scope>NUCLEOTIDE SEQUENCE [LARGE SCALE GENOMIC DNA]</scope>
    <source>
        <strain evidence="4 7">MAFF212206</strain>
    </source>
</reference>
<dbReference type="GO" id="GO:0046872">
    <property type="term" value="F:metal ion binding"/>
    <property type="evidence" value="ECO:0007669"/>
    <property type="project" value="UniProtKB-KW"/>
</dbReference>
<dbReference type="PROSITE" id="PS01047">
    <property type="entry name" value="HMA_1"/>
    <property type="match status" value="1"/>
</dbReference>
<dbReference type="Proteomes" id="UP000248291">
    <property type="component" value="Unassembled WGS sequence"/>
</dbReference>
<evidence type="ECO:0000313" key="7">
    <source>
        <dbReference type="Proteomes" id="UP000247480"/>
    </source>
</evidence>
<dbReference type="AlphaFoldDB" id="A0A0K8LXC9"/>
<dbReference type="PROSITE" id="PS50846">
    <property type="entry name" value="HMA_2"/>
    <property type="match status" value="1"/>
</dbReference>
<dbReference type="EMBL" id="BGJZ01000026">
    <property type="protein sequence ID" value="GBH07367.1"/>
    <property type="molecule type" value="Genomic_DNA"/>
</dbReference>
<reference evidence="3 6" key="1">
    <citation type="submission" date="2017-11" db="EMBL/GenBank/DDBJ databases">
        <title>Complete DNA Sequence of Pseudomonas syringae pv. actinidiae, biovar 5 (Psa5).</title>
        <authorList>
            <person name="Butler M."/>
            <person name="Taiaroa G."/>
            <person name="Sumpter N."/>
            <person name="Poulter R."/>
        </authorList>
    </citation>
    <scope>NUCLEOTIDE SEQUENCE [LARGE SCALE GENOMIC DNA]</scope>
    <source>
        <strain evidence="3 6">MAFF212063</strain>
    </source>
</reference>
<evidence type="ECO:0000256" key="1">
    <source>
        <dbReference type="ARBA" id="ARBA00022723"/>
    </source>
</evidence>
<sequence>MQLFTVQGMTCGHCVRAVTEAIKNDDPAAQVQVELASKQVKVQSSLSPEQIIGLIGEEGYQAQLA</sequence>
<dbReference type="Gene3D" id="3.30.70.100">
    <property type="match status" value="1"/>
</dbReference>
<dbReference type="EMBL" id="CP024712">
    <property type="protein sequence ID" value="ATV20088.1"/>
    <property type="molecule type" value="Genomic_DNA"/>
</dbReference>
<evidence type="ECO:0000259" key="2">
    <source>
        <dbReference type="PROSITE" id="PS50846"/>
    </source>
</evidence>
<protein>
    <submittedName>
        <fullName evidence="3 5">Copper chaperone</fullName>
    </submittedName>
</protein>
<dbReference type="RefSeq" id="WP_003379059.1">
    <property type="nucleotide sequence ID" value="NZ_AP019411.1"/>
</dbReference>
<accession>A0A0K8LXC9</accession>
<dbReference type="SUPFAM" id="SSF55008">
    <property type="entry name" value="HMA, heavy metal-associated domain"/>
    <property type="match status" value="1"/>
</dbReference>
<evidence type="ECO:0000313" key="3">
    <source>
        <dbReference type="EMBL" id="ATV20088.1"/>
    </source>
</evidence>
<name>A0A0K8LXC9_PSESF</name>
<reference evidence="5 8" key="3">
    <citation type="submission" date="2018-04" db="EMBL/GenBank/DDBJ databases">
        <title>Draft genome sequence of Pseudomonas syringae pv. actinidiae biovar 3 strains isolated from kiwifruit in Kagawa prefecture.</title>
        <authorList>
            <person name="Tabuchi M."/>
            <person name="Saito M."/>
            <person name="Fujiwara S."/>
            <person name="Sasa N."/>
            <person name="Akimitsu K."/>
            <person name="Gomi K."/>
            <person name="Konishi-Sugita S."/>
            <person name="Hamano K."/>
            <person name="Kataoka I."/>
        </authorList>
    </citation>
    <scope>NUCLEOTIDE SEQUENCE [LARGE SCALE GENOMIC DNA]</scope>
    <source>
        <strain evidence="5 8">MAFF212211</strain>
    </source>
</reference>
<dbReference type="InterPro" id="IPR006121">
    <property type="entry name" value="HMA_dom"/>
</dbReference>
<keyword evidence="1" id="KW-0479">Metal-binding</keyword>
<dbReference type="Proteomes" id="UP000247480">
    <property type="component" value="Unassembled WGS sequence"/>
</dbReference>
<dbReference type="EMBL" id="BGKA01000022">
    <property type="protein sequence ID" value="GBH14887.1"/>
    <property type="molecule type" value="Genomic_DNA"/>
</dbReference>
<dbReference type="Proteomes" id="UP000230024">
    <property type="component" value="Chromosome"/>
</dbReference>
<gene>
    <name evidence="3" type="ORF">CT122_27425</name>
    <name evidence="4" type="ORF">KPSA1_00719</name>
    <name evidence="5" type="ORF">KPSA3_00801</name>
</gene>
<organism evidence="5 8">
    <name type="scientific">Pseudomonas syringae pv. actinidiae</name>
    <dbReference type="NCBI Taxonomy" id="103796"/>
    <lineage>
        <taxon>Bacteria</taxon>
        <taxon>Pseudomonadati</taxon>
        <taxon>Pseudomonadota</taxon>
        <taxon>Gammaproteobacteria</taxon>
        <taxon>Pseudomonadales</taxon>
        <taxon>Pseudomonadaceae</taxon>
        <taxon>Pseudomonas</taxon>
        <taxon>Pseudomonas syringae</taxon>
    </lineage>
</organism>